<reference evidence="2 3" key="1">
    <citation type="journal article" date="2021" name="Nat. Commun.">
        <title>Genetic determinants of endophytism in the Arabidopsis root mycobiome.</title>
        <authorList>
            <person name="Mesny F."/>
            <person name="Miyauchi S."/>
            <person name="Thiergart T."/>
            <person name="Pickel B."/>
            <person name="Atanasova L."/>
            <person name="Karlsson M."/>
            <person name="Huettel B."/>
            <person name="Barry K.W."/>
            <person name="Haridas S."/>
            <person name="Chen C."/>
            <person name="Bauer D."/>
            <person name="Andreopoulos W."/>
            <person name="Pangilinan J."/>
            <person name="LaButti K."/>
            <person name="Riley R."/>
            <person name="Lipzen A."/>
            <person name="Clum A."/>
            <person name="Drula E."/>
            <person name="Henrissat B."/>
            <person name="Kohler A."/>
            <person name="Grigoriev I.V."/>
            <person name="Martin F.M."/>
            <person name="Hacquard S."/>
        </authorList>
    </citation>
    <scope>NUCLEOTIDE SEQUENCE [LARGE SCALE GENOMIC DNA]</scope>
    <source>
        <strain evidence="2 3">MPI-SDFR-AT-0080</strain>
    </source>
</reference>
<keyword evidence="3" id="KW-1185">Reference proteome</keyword>
<dbReference type="EMBL" id="JAGTJR010000009">
    <property type="protein sequence ID" value="KAH7054621.1"/>
    <property type="molecule type" value="Genomic_DNA"/>
</dbReference>
<evidence type="ECO:0000313" key="2">
    <source>
        <dbReference type="EMBL" id="KAH7054621.1"/>
    </source>
</evidence>
<protein>
    <submittedName>
        <fullName evidence="2">Uncharacterized protein</fullName>
    </submittedName>
</protein>
<feature type="region of interest" description="Disordered" evidence="1">
    <location>
        <begin position="123"/>
        <end position="142"/>
    </location>
</feature>
<feature type="compositionally biased region" description="Polar residues" evidence="1">
    <location>
        <begin position="55"/>
        <end position="69"/>
    </location>
</feature>
<comment type="caution">
    <text evidence="2">The sequence shown here is derived from an EMBL/GenBank/DDBJ whole genome shotgun (WGS) entry which is preliminary data.</text>
</comment>
<accession>A0ABQ8GG43</accession>
<feature type="region of interest" description="Disordered" evidence="1">
    <location>
        <begin position="51"/>
        <end position="105"/>
    </location>
</feature>
<organism evidence="2 3">
    <name type="scientific">Macrophomina phaseolina</name>
    <dbReference type="NCBI Taxonomy" id="35725"/>
    <lineage>
        <taxon>Eukaryota</taxon>
        <taxon>Fungi</taxon>
        <taxon>Dikarya</taxon>
        <taxon>Ascomycota</taxon>
        <taxon>Pezizomycotina</taxon>
        <taxon>Dothideomycetes</taxon>
        <taxon>Dothideomycetes incertae sedis</taxon>
        <taxon>Botryosphaeriales</taxon>
        <taxon>Botryosphaeriaceae</taxon>
        <taxon>Macrophomina</taxon>
    </lineage>
</organism>
<name>A0ABQ8GG43_9PEZI</name>
<evidence type="ECO:0000313" key="3">
    <source>
        <dbReference type="Proteomes" id="UP000774617"/>
    </source>
</evidence>
<gene>
    <name evidence="2" type="ORF">B0J12DRAFT_458715</name>
</gene>
<dbReference type="Proteomes" id="UP000774617">
    <property type="component" value="Unassembled WGS sequence"/>
</dbReference>
<feature type="region of interest" description="Disordered" evidence="1">
    <location>
        <begin position="234"/>
        <end position="273"/>
    </location>
</feature>
<feature type="compositionally biased region" description="Basic residues" evidence="1">
    <location>
        <begin position="235"/>
        <end position="251"/>
    </location>
</feature>
<proteinExistence type="predicted"/>
<sequence length="304" mass="33430">MIAHPSHCSYHPDDYIGTSTSLVHYYTNALTAQPAPLRNKQHHEYTMPVVDPLLSSRTPPNSPNPMQQSETDRQRASHPPTARTPYPRTSHHFASPTKQNTTAPCPVSDRVGPFPRLCNPPCPKAQAETTTSPARHHASRFGKPSVDVLEGLGRTPQGTQAPSGTASRRLSIAKAGIAFSNRGTMPAGGGKGLMTNVPPGEKAINTHKANHASANPQLAKGRYGARTLGTDAASARRRARHHHHHHHHHQSVRRERLRVPTPEQKTTTTRRTRRPHFPIRHRHLGARTPIVPEVVPKAAKSWNV</sequence>
<evidence type="ECO:0000256" key="1">
    <source>
        <dbReference type="SAM" id="MobiDB-lite"/>
    </source>
</evidence>